<dbReference type="Proteomes" id="UP001157161">
    <property type="component" value="Unassembled WGS sequence"/>
</dbReference>
<dbReference type="EMBL" id="BSUM01000001">
    <property type="protein sequence ID" value="GMA30730.1"/>
    <property type="molecule type" value="Genomic_DNA"/>
</dbReference>
<reference evidence="2" key="2">
    <citation type="submission" date="2023-02" db="EMBL/GenBank/DDBJ databases">
        <authorList>
            <person name="Sun Q."/>
            <person name="Mori K."/>
        </authorList>
    </citation>
    <scope>NUCLEOTIDE SEQUENCE</scope>
    <source>
        <strain evidence="2">NBRC 112290</strain>
    </source>
</reference>
<accession>A0AA37UKP7</accession>
<evidence type="ECO:0000256" key="1">
    <source>
        <dbReference type="SAM" id="MobiDB-lite"/>
    </source>
</evidence>
<proteinExistence type="predicted"/>
<dbReference type="RefSeq" id="WP_284249444.1">
    <property type="nucleotide sequence ID" value="NZ_BSUM01000001.1"/>
</dbReference>
<feature type="region of interest" description="Disordered" evidence="1">
    <location>
        <begin position="106"/>
        <end position="127"/>
    </location>
</feature>
<feature type="region of interest" description="Disordered" evidence="1">
    <location>
        <begin position="1"/>
        <end position="30"/>
    </location>
</feature>
<dbReference type="AlphaFoldDB" id="A0AA37UKP7"/>
<reference evidence="2" key="1">
    <citation type="journal article" date="2014" name="Int. J. Syst. Evol. Microbiol.">
        <title>Complete genome sequence of Corynebacterium casei LMG S-19264T (=DSM 44701T), isolated from a smear-ripened cheese.</title>
        <authorList>
            <consortium name="US DOE Joint Genome Institute (JGI-PGF)"/>
            <person name="Walter F."/>
            <person name="Albersmeier A."/>
            <person name="Kalinowski J."/>
            <person name="Ruckert C."/>
        </authorList>
    </citation>
    <scope>NUCLEOTIDE SEQUENCE</scope>
    <source>
        <strain evidence="2">NBRC 112290</strain>
    </source>
</reference>
<organism evidence="2 3">
    <name type="scientific">Litorihabitans aurantiacus</name>
    <dbReference type="NCBI Taxonomy" id="1930061"/>
    <lineage>
        <taxon>Bacteria</taxon>
        <taxon>Bacillati</taxon>
        <taxon>Actinomycetota</taxon>
        <taxon>Actinomycetes</taxon>
        <taxon>Micrococcales</taxon>
        <taxon>Beutenbergiaceae</taxon>
        <taxon>Litorihabitans</taxon>
    </lineage>
</organism>
<evidence type="ECO:0000313" key="3">
    <source>
        <dbReference type="Proteomes" id="UP001157161"/>
    </source>
</evidence>
<evidence type="ECO:0000313" key="2">
    <source>
        <dbReference type="EMBL" id="GMA30730.1"/>
    </source>
</evidence>
<comment type="caution">
    <text evidence="2">The sequence shown here is derived from an EMBL/GenBank/DDBJ whole genome shotgun (WGS) entry which is preliminary data.</text>
</comment>
<gene>
    <name evidence="2" type="ORF">GCM10025875_07220</name>
</gene>
<sequence length="127" mass="14097">MSRRAEYYEPPDAASFEATASQRNRDKQAGFYVDRAGSSITTPLEITADGVPESLGWIAQVVEMHLIEDHTRQQDTPDASLIDSVQDLHWVMLQYAHPAEFAGFMDQLTEDPNADRDGNGEPTSPTT</sequence>
<keyword evidence="3" id="KW-1185">Reference proteome</keyword>
<protein>
    <submittedName>
        <fullName evidence="2">Uncharacterized protein</fullName>
    </submittedName>
</protein>
<name>A0AA37UKP7_9MICO</name>